<evidence type="ECO:0000313" key="2">
    <source>
        <dbReference type="Proteomes" id="UP001367508"/>
    </source>
</evidence>
<dbReference type="AlphaFoldDB" id="A0AAN9LNQ0"/>
<comment type="caution">
    <text evidence="1">The sequence shown here is derived from an EMBL/GenBank/DDBJ whole genome shotgun (WGS) entry which is preliminary data.</text>
</comment>
<evidence type="ECO:0000313" key="1">
    <source>
        <dbReference type="EMBL" id="KAK7339372.1"/>
    </source>
</evidence>
<sequence length="137" mass="15535">MAEMLHCIETEAEGSGQCRGDGRGGGYPMYAIDIAIANVNANAIAMLCLLLLLLPQLLMPSACTIITIASPYLSSPYNPLCLHLRIFVTNPKYLLRNYPVFPKYQTCPFFICRFFLPTLHFIRCFKRGKQMYLYLIT</sequence>
<dbReference type="EMBL" id="JAYMYQ010000004">
    <property type="protein sequence ID" value="KAK7339372.1"/>
    <property type="molecule type" value="Genomic_DNA"/>
</dbReference>
<reference evidence="1 2" key="1">
    <citation type="submission" date="2024-01" db="EMBL/GenBank/DDBJ databases">
        <title>The genomes of 5 underutilized Papilionoideae crops provide insights into root nodulation and disease resistanc.</title>
        <authorList>
            <person name="Jiang F."/>
        </authorList>
    </citation>
    <scope>NUCLEOTIDE SEQUENCE [LARGE SCALE GENOMIC DNA]</scope>
    <source>
        <strain evidence="1">LVBAO_FW01</strain>
        <tissue evidence="1">Leaves</tissue>
    </source>
</reference>
<keyword evidence="2" id="KW-1185">Reference proteome</keyword>
<proteinExistence type="predicted"/>
<name>A0AAN9LNQ0_CANGL</name>
<dbReference type="Proteomes" id="UP001367508">
    <property type="component" value="Unassembled WGS sequence"/>
</dbReference>
<accession>A0AAN9LNQ0</accession>
<organism evidence="1 2">
    <name type="scientific">Canavalia gladiata</name>
    <name type="common">Sword bean</name>
    <name type="synonym">Dolichos gladiatus</name>
    <dbReference type="NCBI Taxonomy" id="3824"/>
    <lineage>
        <taxon>Eukaryota</taxon>
        <taxon>Viridiplantae</taxon>
        <taxon>Streptophyta</taxon>
        <taxon>Embryophyta</taxon>
        <taxon>Tracheophyta</taxon>
        <taxon>Spermatophyta</taxon>
        <taxon>Magnoliopsida</taxon>
        <taxon>eudicotyledons</taxon>
        <taxon>Gunneridae</taxon>
        <taxon>Pentapetalae</taxon>
        <taxon>rosids</taxon>
        <taxon>fabids</taxon>
        <taxon>Fabales</taxon>
        <taxon>Fabaceae</taxon>
        <taxon>Papilionoideae</taxon>
        <taxon>50 kb inversion clade</taxon>
        <taxon>NPAAA clade</taxon>
        <taxon>indigoferoid/millettioid clade</taxon>
        <taxon>Phaseoleae</taxon>
        <taxon>Canavalia</taxon>
    </lineage>
</organism>
<protein>
    <submittedName>
        <fullName evidence="1">Uncharacterized protein</fullName>
    </submittedName>
</protein>
<gene>
    <name evidence="1" type="ORF">VNO77_20035</name>
</gene>